<evidence type="ECO:0000313" key="9">
    <source>
        <dbReference type="EMBL" id="RGV19250.1"/>
    </source>
</evidence>
<accession>A0A174ACI7</accession>
<dbReference type="GO" id="GO:0016020">
    <property type="term" value="C:membrane"/>
    <property type="evidence" value="ECO:0007669"/>
    <property type="project" value="InterPro"/>
</dbReference>
<dbReference type="PANTHER" id="PTHR11878:SF65">
    <property type="entry name" value="NA_CA-EXCHANGE PROTEIN, ISOFORM G"/>
    <property type="match status" value="1"/>
</dbReference>
<evidence type="ECO:0000256" key="2">
    <source>
        <dbReference type="ARBA" id="ARBA00022737"/>
    </source>
</evidence>
<dbReference type="Gene3D" id="2.60.40.2030">
    <property type="match status" value="1"/>
</dbReference>
<dbReference type="Proteomes" id="UP001198461">
    <property type="component" value="Unassembled WGS sequence"/>
</dbReference>
<keyword evidence="4" id="KW-0813">Transport</keyword>
<feature type="domain" description="Calx-beta" evidence="6">
    <location>
        <begin position="21"/>
        <end position="119"/>
    </location>
</feature>
<evidence type="ECO:0000313" key="15">
    <source>
        <dbReference type="Proteomes" id="UP000471447"/>
    </source>
</evidence>
<dbReference type="PANTHER" id="PTHR11878">
    <property type="entry name" value="SODIUM/CALCIUM EXCHANGER"/>
    <property type="match status" value="1"/>
</dbReference>
<dbReference type="EMBL" id="QRNE01000068">
    <property type="protein sequence ID" value="RHK25954.1"/>
    <property type="molecule type" value="Genomic_DNA"/>
</dbReference>
<evidence type="ECO:0000313" key="13">
    <source>
        <dbReference type="Proteomes" id="UP000284495"/>
    </source>
</evidence>
<evidence type="ECO:0000313" key="8">
    <source>
        <dbReference type="EMBL" id="MCA4702391.1"/>
    </source>
</evidence>
<dbReference type="InterPro" id="IPR051171">
    <property type="entry name" value="CaCA"/>
</dbReference>
<dbReference type="EMBL" id="JAIWYE010000004">
    <property type="protein sequence ID" value="MCA4702391.1"/>
    <property type="molecule type" value="Genomic_DNA"/>
</dbReference>
<dbReference type="EMBL" id="WDCG01000009">
    <property type="protein sequence ID" value="KAB6423790.1"/>
    <property type="molecule type" value="Genomic_DNA"/>
</dbReference>
<evidence type="ECO:0000313" key="14">
    <source>
        <dbReference type="Proteomes" id="UP000285503"/>
    </source>
</evidence>
<dbReference type="GO" id="GO:0007154">
    <property type="term" value="P:cell communication"/>
    <property type="evidence" value="ECO:0007669"/>
    <property type="project" value="InterPro"/>
</dbReference>
<evidence type="ECO:0000313" key="11">
    <source>
        <dbReference type="EMBL" id="RHL33437.1"/>
    </source>
</evidence>
<keyword evidence="2" id="KW-0677">Repeat</keyword>
<sequence length="297" mass="33367">MNYLKIYTLLLCAVLIAACSDDEEQFNSGAATVNLQETAMTVKESAGLCTVPVVVTGEHTGTIRVTFELKDHNAKEDENYIVTTKTLLIPAGQETMNFEFKTVDDKLVNDDRSFDVEIADVKGASIGENKRLTVTIKDNDSSFYETLSGTWIFTGTASATNVSNVPVGFSVRINTAEEGTEAYEHYLVCSNKNGFDPDNDIEWEFSWRLYYEYDSEAQKTYLSIVPGEDVASYGPYTIRFRRLALDGSTSDVYRGEYDVETKTVTFENANLIGDMYKDGLIQIQKFRLFGCKMEHIR</sequence>
<evidence type="ECO:0000256" key="1">
    <source>
        <dbReference type="ARBA" id="ARBA00022729"/>
    </source>
</evidence>
<feature type="signal peptide" evidence="5">
    <location>
        <begin position="1"/>
        <end position="20"/>
    </location>
</feature>
<evidence type="ECO:0000256" key="5">
    <source>
        <dbReference type="SAM" id="SignalP"/>
    </source>
</evidence>
<reference evidence="12 13" key="1">
    <citation type="submission" date="2018-08" db="EMBL/GenBank/DDBJ databases">
        <title>A genome reference for cultivated species of the human gut microbiota.</title>
        <authorList>
            <person name="Zou Y."/>
            <person name="Xue W."/>
            <person name="Luo G."/>
        </authorList>
    </citation>
    <scope>NUCLEOTIDE SEQUENCE [LARGE SCALE GENOMIC DNA]</scope>
    <source>
        <strain evidence="9 12">AF14-7</strain>
        <strain evidence="11 13">AF38-2</strain>
        <strain evidence="10 14">AF46-11NS</strain>
    </source>
</reference>
<dbReference type="RefSeq" id="WP_008775753.1">
    <property type="nucleotide sequence ID" value="NZ_DAWCSH010000080.1"/>
</dbReference>
<dbReference type="InterPro" id="IPR038081">
    <property type="entry name" value="CalX-like_sf"/>
</dbReference>
<dbReference type="PROSITE" id="PS51257">
    <property type="entry name" value="PROKAR_LIPOPROTEIN"/>
    <property type="match status" value="1"/>
</dbReference>
<dbReference type="Proteomes" id="UP000284495">
    <property type="component" value="Unassembled WGS sequence"/>
</dbReference>
<organism evidence="11 13">
    <name type="scientific">Bacteroides xylanisolvens</name>
    <dbReference type="NCBI Taxonomy" id="371601"/>
    <lineage>
        <taxon>Bacteria</taxon>
        <taxon>Pseudomonadati</taxon>
        <taxon>Bacteroidota</taxon>
        <taxon>Bacteroidia</taxon>
        <taxon>Bacteroidales</taxon>
        <taxon>Bacteroidaceae</taxon>
        <taxon>Bacteroides</taxon>
    </lineage>
</organism>
<reference evidence="8" key="3">
    <citation type="submission" date="2023-08" db="EMBL/GenBank/DDBJ databases">
        <title>Mucin Metabolism Genes Underlie the Key Renovations of Bacteroides xylanisolvens Genomes in Captive Great Apes.</title>
        <authorList>
            <person name="Nishida A.H."/>
        </authorList>
    </citation>
    <scope>NUCLEOTIDE SEQUENCE</scope>
    <source>
        <strain evidence="8">P13.H9</strain>
    </source>
</reference>
<dbReference type="GO" id="GO:0030001">
    <property type="term" value="P:metal ion transport"/>
    <property type="evidence" value="ECO:0007669"/>
    <property type="project" value="TreeGrafter"/>
</dbReference>
<evidence type="ECO:0000313" key="10">
    <source>
        <dbReference type="EMBL" id="RHK25954.1"/>
    </source>
</evidence>
<keyword evidence="3" id="KW-0106">Calcium</keyword>
<dbReference type="EMBL" id="QROO01000036">
    <property type="protein sequence ID" value="RHL33437.1"/>
    <property type="molecule type" value="Genomic_DNA"/>
</dbReference>
<name>A0A174ACI7_9BACE</name>
<keyword evidence="4" id="KW-0406">Ion transport</keyword>
<evidence type="ECO:0000259" key="6">
    <source>
        <dbReference type="SMART" id="SM00237"/>
    </source>
</evidence>
<dbReference type="AlphaFoldDB" id="A0A174ACI7"/>
<reference evidence="7 15" key="2">
    <citation type="journal article" date="2019" name="Nat. Med.">
        <title>A library of human gut bacterial isolates paired with longitudinal multiomics data enables mechanistic microbiome research.</title>
        <authorList>
            <person name="Poyet M."/>
            <person name="Groussin M."/>
            <person name="Gibbons S.M."/>
            <person name="Avila-Pacheco J."/>
            <person name="Jiang X."/>
            <person name="Kearney S.M."/>
            <person name="Perrotta A.R."/>
            <person name="Berdy B."/>
            <person name="Zhao S."/>
            <person name="Lieberman T.D."/>
            <person name="Swanson P.K."/>
            <person name="Smith M."/>
            <person name="Roesemann S."/>
            <person name="Alexander J.E."/>
            <person name="Rich S.A."/>
            <person name="Livny J."/>
            <person name="Vlamakis H."/>
            <person name="Clish C."/>
            <person name="Bullock K."/>
            <person name="Deik A."/>
            <person name="Scott J."/>
            <person name="Pierce K.A."/>
            <person name="Xavier R.J."/>
            <person name="Alm E.J."/>
        </authorList>
    </citation>
    <scope>NUCLEOTIDE SEQUENCE [LARGE SCALE GENOMIC DNA]</scope>
    <source>
        <strain evidence="7 15">BIOML-A7</strain>
    </source>
</reference>
<dbReference type="Proteomes" id="UP000471447">
    <property type="component" value="Unassembled WGS sequence"/>
</dbReference>
<evidence type="ECO:0000313" key="7">
    <source>
        <dbReference type="EMBL" id="KAB6423790.1"/>
    </source>
</evidence>
<comment type="caution">
    <text evidence="11">The sequence shown here is derived from an EMBL/GenBank/DDBJ whole genome shotgun (WGS) entry which is preliminary data.</text>
</comment>
<gene>
    <name evidence="11" type="ORF">DW027_21995</name>
    <name evidence="10" type="ORF">DW075_13130</name>
    <name evidence="9" type="ORF">DWW25_00570</name>
    <name evidence="7" type="ORF">GAZ26_10975</name>
    <name evidence="8" type="ORF">LD004_02005</name>
</gene>
<dbReference type="Proteomes" id="UP000285503">
    <property type="component" value="Unassembled WGS sequence"/>
</dbReference>
<protein>
    <recommendedName>
        <fullName evidence="6">Calx-beta domain-containing protein</fullName>
    </recommendedName>
</protein>
<keyword evidence="1 5" id="KW-0732">Signal</keyword>
<evidence type="ECO:0000313" key="12">
    <source>
        <dbReference type="Proteomes" id="UP000283369"/>
    </source>
</evidence>
<dbReference type="SMART" id="SM00237">
    <property type="entry name" value="Calx_beta"/>
    <property type="match status" value="1"/>
</dbReference>
<dbReference type="SUPFAM" id="SSF141072">
    <property type="entry name" value="CalX-like"/>
    <property type="match status" value="1"/>
</dbReference>
<dbReference type="Pfam" id="PF03160">
    <property type="entry name" value="Calx-beta"/>
    <property type="match status" value="1"/>
</dbReference>
<dbReference type="Proteomes" id="UP000283369">
    <property type="component" value="Unassembled WGS sequence"/>
</dbReference>
<feature type="chain" id="PRO_5014250876" description="Calx-beta domain-containing protein" evidence="5">
    <location>
        <begin position="21"/>
        <end position="297"/>
    </location>
</feature>
<proteinExistence type="predicted"/>
<evidence type="ECO:0000256" key="3">
    <source>
        <dbReference type="ARBA" id="ARBA00022837"/>
    </source>
</evidence>
<dbReference type="InterPro" id="IPR003644">
    <property type="entry name" value="Calx_beta"/>
</dbReference>
<evidence type="ECO:0000256" key="4">
    <source>
        <dbReference type="ARBA" id="ARBA00023065"/>
    </source>
</evidence>
<dbReference type="EMBL" id="QRYV01000001">
    <property type="protein sequence ID" value="RGV19250.1"/>
    <property type="molecule type" value="Genomic_DNA"/>
</dbReference>